<proteinExistence type="inferred from homology"/>
<reference evidence="9 10" key="1">
    <citation type="submission" date="2021-02" db="EMBL/GenBank/DDBJ databases">
        <title>Plant Genome Project.</title>
        <authorList>
            <person name="Zhang R.-G."/>
        </authorList>
    </citation>
    <scope>NUCLEOTIDE SEQUENCE [LARGE SCALE GENOMIC DNA]</scope>
    <source>
        <tissue evidence="9">Leaves</tissue>
    </source>
</reference>
<dbReference type="EMBL" id="JAFEMO010000003">
    <property type="protein sequence ID" value="KAH7573804.1"/>
    <property type="molecule type" value="Genomic_DNA"/>
</dbReference>
<keyword evidence="4" id="KW-0256">Endoplasmic reticulum</keyword>
<dbReference type="PANTHER" id="PTHR10868:SF1">
    <property type="entry name" value="SIGMA NON-OPIOID INTRACELLULAR RECEPTOR 1"/>
    <property type="match status" value="1"/>
</dbReference>
<evidence type="ECO:0000256" key="1">
    <source>
        <dbReference type="ARBA" id="ARBA00004586"/>
    </source>
</evidence>
<organism evidence="9 10">
    <name type="scientific">Xanthoceras sorbifolium</name>
    <dbReference type="NCBI Taxonomy" id="99658"/>
    <lineage>
        <taxon>Eukaryota</taxon>
        <taxon>Viridiplantae</taxon>
        <taxon>Streptophyta</taxon>
        <taxon>Embryophyta</taxon>
        <taxon>Tracheophyta</taxon>
        <taxon>Spermatophyta</taxon>
        <taxon>Magnoliopsida</taxon>
        <taxon>eudicotyledons</taxon>
        <taxon>Gunneridae</taxon>
        <taxon>Pentapetalae</taxon>
        <taxon>rosids</taxon>
        <taxon>malvids</taxon>
        <taxon>Sapindales</taxon>
        <taxon>Sapindaceae</taxon>
        <taxon>Xanthoceroideae</taxon>
        <taxon>Xanthoceras</taxon>
    </lineage>
</organism>
<sequence>MKALTSTPSSSVKSSTTTMEENQSEGRDSCYYPGCRKDANCNCEICLASINATLDLMPFSSLTKLSASRPNNNNVERTPISFDPSVVSTPRSSSCQMKMMVESPALKSTARLTVKEEVVEKRKRDRGSGFWGVYFKLVLVLSFFLAVEFGFSLVVSGVLRPELSPQIVRSVGERSWMVQDLSRRLRFLQNELKSIVDGRVSNCSYSDSKWEISQDGLLLNSRCVLYKSTTEEVSIWGWPLQTAGLLTAGFSSRSFTILSGRVTEWSNGKIGFSIRKANNSWVHKKWGASVMQLDPNTWILEYRLSSILDNSRLLSAALELLNYRISRLVRTMNGDLWQFSAFQEQYKRFMAKEPIKIPT</sequence>
<evidence type="ECO:0000313" key="10">
    <source>
        <dbReference type="Proteomes" id="UP000827721"/>
    </source>
</evidence>
<feature type="compositionally biased region" description="Low complexity" evidence="7">
    <location>
        <begin position="1"/>
        <end position="18"/>
    </location>
</feature>
<dbReference type="Proteomes" id="UP000827721">
    <property type="component" value="Unassembled WGS sequence"/>
</dbReference>
<keyword evidence="6 8" id="KW-0472">Membrane</keyword>
<protein>
    <recommendedName>
        <fullName evidence="11">C-8 sterol isomerase</fullName>
    </recommendedName>
</protein>
<comment type="caution">
    <text evidence="9">The sequence shown here is derived from an EMBL/GenBank/DDBJ whole genome shotgun (WGS) entry which is preliminary data.</text>
</comment>
<feature type="region of interest" description="Disordered" evidence="7">
    <location>
        <begin position="1"/>
        <end position="27"/>
    </location>
</feature>
<dbReference type="InterPro" id="IPR006716">
    <property type="entry name" value="ERG2_sigma1_rcpt-like"/>
</dbReference>
<evidence type="ECO:0000313" key="9">
    <source>
        <dbReference type="EMBL" id="KAH7573804.1"/>
    </source>
</evidence>
<evidence type="ECO:0000256" key="3">
    <source>
        <dbReference type="ARBA" id="ARBA00022692"/>
    </source>
</evidence>
<dbReference type="Pfam" id="PF04622">
    <property type="entry name" value="ERG2_Sigma1R"/>
    <property type="match status" value="1"/>
</dbReference>
<comment type="similarity">
    <text evidence="2">Belongs to the ERG2 family.</text>
</comment>
<dbReference type="PANTHER" id="PTHR10868">
    <property type="entry name" value="SIGMA 1-TYPE OPIOID RECEPTOR-RELATED"/>
    <property type="match status" value="1"/>
</dbReference>
<evidence type="ECO:0000256" key="6">
    <source>
        <dbReference type="ARBA" id="ARBA00023136"/>
    </source>
</evidence>
<gene>
    <name evidence="9" type="ORF">JRO89_XS03G0209400</name>
</gene>
<evidence type="ECO:0000256" key="8">
    <source>
        <dbReference type="SAM" id="Phobius"/>
    </source>
</evidence>
<evidence type="ECO:0008006" key="11">
    <source>
        <dbReference type="Google" id="ProtNLM"/>
    </source>
</evidence>
<accession>A0ABQ8IBF1</accession>
<evidence type="ECO:0000256" key="5">
    <source>
        <dbReference type="ARBA" id="ARBA00022989"/>
    </source>
</evidence>
<feature type="transmembrane region" description="Helical" evidence="8">
    <location>
        <begin position="131"/>
        <end position="159"/>
    </location>
</feature>
<comment type="subcellular location">
    <subcellularLocation>
        <location evidence="1">Endoplasmic reticulum membrane</location>
    </subcellularLocation>
</comment>
<keyword evidence="10" id="KW-1185">Reference proteome</keyword>
<evidence type="ECO:0000256" key="4">
    <source>
        <dbReference type="ARBA" id="ARBA00022824"/>
    </source>
</evidence>
<evidence type="ECO:0000256" key="7">
    <source>
        <dbReference type="SAM" id="MobiDB-lite"/>
    </source>
</evidence>
<name>A0ABQ8IBF1_9ROSI</name>
<keyword evidence="5 8" id="KW-1133">Transmembrane helix</keyword>
<keyword evidence="3 8" id="KW-0812">Transmembrane</keyword>
<evidence type="ECO:0000256" key="2">
    <source>
        <dbReference type="ARBA" id="ARBA00007141"/>
    </source>
</evidence>